<name>A0A4S8SGC8_AURPU</name>
<feature type="compositionally biased region" description="Low complexity" evidence="1">
    <location>
        <begin position="222"/>
        <end position="235"/>
    </location>
</feature>
<feature type="compositionally biased region" description="Low complexity" evidence="1">
    <location>
        <begin position="332"/>
        <end position="341"/>
    </location>
</feature>
<feature type="compositionally biased region" description="Polar residues" evidence="1">
    <location>
        <begin position="145"/>
        <end position="159"/>
    </location>
</feature>
<dbReference type="Proteomes" id="UP000308005">
    <property type="component" value="Unassembled WGS sequence"/>
</dbReference>
<comment type="caution">
    <text evidence="2">The sequence shown here is derived from an EMBL/GenBank/DDBJ whole genome shotgun (WGS) entry which is preliminary data.</text>
</comment>
<dbReference type="EMBL" id="QZAF01000241">
    <property type="protein sequence ID" value="THV69647.1"/>
    <property type="molecule type" value="Genomic_DNA"/>
</dbReference>
<feature type="compositionally biased region" description="Polar residues" evidence="1">
    <location>
        <begin position="77"/>
        <end position="115"/>
    </location>
</feature>
<gene>
    <name evidence="3" type="ORF">D6C91_01655</name>
    <name evidence="2" type="ORF">D6D28_05742</name>
</gene>
<evidence type="ECO:0000313" key="4">
    <source>
        <dbReference type="Proteomes" id="UP000304951"/>
    </source>
</evidence>
<organism evidence="2 4">
    <name type="scientific">Aureobasidium pullulans</name>
    <name type="common">Black yeast</name>
    <name type="synonym">Pullularia pullulans</name>
    <dbReference type="NCBI Taxonomy" id="5580"/>
    <lineage>
        <taxon>Eukaryota</taxon>
        <taxon>Fungi</taxon>
        <taxon>Dikarya</taxon>
        <taxon>Ascomycota</taxon>
        <taxon>Pezizomycotina</taxon>
        <taxon>Dothideomycetes</taxon>
        <taxon>Dothideomycetidae</taxon>
        <taxon>Dothideales</taxon>
        <taxon>Saccotheciaceae</taxon>
        <taxon>Aureobasidium</taxon>
    </lineage>
</organism>
<proteinExistence type="predicted"/>
<sequence>MKRSGQDQTAMSQLSQHRQRAPSLGIISTYGQPPVSNARPSPLSSHPPTPVDLIGGSCADKGIKAQQSGTKHDREVSASSLPFRSPSNSFPRKHPSNFSTPDLSKSASPSTESLFRQDTNSFAGSSLQLHQIPLAYQLNNQSTASKLDLSNSCTSTMSSHDNHRHDSFGSSLPVPKGPTNNGRRRSISMQKLFSLSNLKSSFSNSRTSLVSTPSSQHPPPSSSSDRPASNSTTSSRGIKRPAEEDYVVVKNGQDNLQPPLRKRKSSSWFRRKSALFTFNSQNSALVDDYDMPQGPDAMMMDEPEHVRPTTEHTQQTHHTTQSDSSSERPISLYTTQTTQQPPVLPPLSPMSKTQTQSSQYSQPQRPASHRTFSSQSRVSRSSSQNRTPYSPANREPFSPPPTLPELTRIETSFGDSDMGDLFAHFGR</sequence>
<feature type="compositionally biased region" description="Polar residues" evidence="1">
    <location>
        <begin position="29"/>
        <end position="44"/>
    </location>
</feature>
<accession>A0A4S8SGC8</accession>
<feature type="region of interest" description="Disordered" evidence="1">
    <location>
        <begin position="204"/>
        <end position="266"/>
    </location>
</feature>
<feature type="compositionally biased region" description="Low complexity" evidence="1">
    <location>
        <begin position="351"/>
        <end position="366"/>
    </location>
</feature>
<protein>
    <submittedName>
        <fullName evidence="2">Uncharacterized protein</fullName>
    </submittedName>
</protein>
<dbReference type="Proteomes" id="UP000304951">
    <property type="component" value="Unassembled WGS sequence"/>
</dbReference>
<evidence type="ECO:0000313" key="3">
    <source>
        <dbReference type="EMBL" id="THZ29079.1"/>
    </source>
</evidence>
<evidence type="ECO:0000256" key="1">
    <source>
        <dbReference type="SAM" id="MobiDB-lite"/>
    </source>
</evidence>
<feature type="compositionally biased region" description="Low complexity" evidence="1">
    <location>
        <begin position="311"/>
        <end position="321"/>
    </location>
</feature>
<feature type="compositionally biased region" description="Low complexity" evidence="1">
    <location>
        <begin position="373"/>
        <end position="384"/>
    </location>
</feature>
<dbReference type="AlphaFoldDB" id="A0A4S8SGC8"/>
<feature type="compositionally biased region" description="Low complexity" evidence="1">
    <location>
        <begin position="204"/>
        <end position="215"/>
    </location>
</feature>
<feature type="region of interest" description="Disordered" evidence="1">
    <location>
        <begin position="306"/>
        <end position="427"/>
    </location>
</feature>
<feature type="compositionally biased region" description="Polar residues" evidence="1">
    <location>
        <begin position="1"/>
        <end position="16"/>
    </location>
</feature>
<feature type="region of interest" description="Disordered" evidence="1">
    <location>
        <begin position="145"/>
        <end position="184"/>
    </location>
</feature>
<reference evidence="4 5" key="1">
    <citation type="submission" date="2018-10" db="EMBL/GenBank/DDBJ databases">
        <title>Fifty Aureobasidium pullulans genomes reveal a recombining polyextremotolerant generalist.</title>
        <authorList>
            <person name="Gostincar C."/>
            <person name="Turk M."/>
            <person name="Zajc J."/>
            <person name="Gunde-Cimerman N."/>
        </authorList>
    </citation>
    <scope>NUCLEOTIDE SEQUENCE [LARGE SCALE GENOMIC DNA]</scope>
    <source>
        <strain evidence="2 4">EXF-11900</strain>
        <strain evidence="3 5">EXF-3863</strain>
    </source>
</reference>
<evidence type="ECO:0000313" key="5">
    <source>
        <dbReference type="Proteomes" id="UP000308005"/>
    </source>
</evidence>
<feature type="region of interest" description="Disordered" evidence="1">
    <location>
        <begin position="1"/>
        <end position="115"/>
    </location>
</feature>
<dbReference type="EMBL" id="QZBM01000037">
    <property type="protein sequence ID" value="THZ29079.1"/>
    <property type="molecule type" value="Genomic_DNA"/>
</dbReference>
<evidence type="ECO:0000313" key="2">
    <source>
        <dbReference type="EMBL" id="THV69647.1"/>
    </source>
</evidence>